<dbReference type="AlphaFoldDB" id="A0A375J3Z7"/>
<sequence length="31" mass="3425">MHRRRLSEGNKAGHSGLGNGPSPFPFAIRYN</sequence>
<evidence type="ECO:0000256" key="1">
    <source>
        <dbReference type="SAM" id="MobiDB-lite"/>
    </source>
</evidence>
<gene>
    <name evidence="2" type="ORF">CBM2634_A80233</name>
</gene>
<protein>
    <submittedName>
        <fullName evidence="2">Uncharacterized protein</fullName>
    </submittedName>
</protein>
<evidence type="ECO:0000313" key="3">
    <source>
        <dbReference type="Proteomes" id="UP000256805"/>
    </source>
</evidence>
<organism evidence="2 3">
    <name type="scientific">Cupriavidus taiwanensis</name>
    <dbReference type="NCBI Taxonomy" id="164546"/>
    <lineage>
        <taxon>Bacteria</taxon>
        <taxon>Pseudomonadati</taxon>
        <taxon>Pseudomonadota</taxon>
        <taxon>Betaproteobacteria</taxon>
        <taxon>Burkholderiales</taxon>
        <taxon>Burkholderiaceae</taxon>
        <taxon>Cupriavidus</taxon>
    </lineage>
</organism>
<dbReference type="Proteomes" id="UP000256805">
    <property type="component" value="Unassembled WGS sequence"/>
</dbReference>
<reference evidence="2 3" key="1">
    <citation type="submission" date="2018-01" db="EMBL/GenBank/DDBJ databases">
        <authorList>
            <person name="Gaut B.S."/>
            <person name="Morton B.R."/>
            <person name="Clegg M.T."/>
            <person name="Duvall M.R."/>
        </authorList>
    </citation>
    <scope>NUCLEOTIDE SEQUENCE [LARGE SCALE GENOMIC DNA]</scope>
    <source>
        <strain evidence="2">Cupriavidus taiwanensis cmp 52</strain>
    </source>
</reference>
<name>A0A375J3Z7_9BURK</name>
<dbReference type="EMBL" id="OVTA01000030">
    <property type="protein sequence ID" value="SPR99301.1"/>
    <property type="molecule type" value="Genomic_DNA"/>
</dbReference>
<proteinExistence type="predicted"/>
<feature type="region of interest" description="Disordered" evidence="1">
    <location>
        <begin position="1"/>
        <end position="31"/>
    </location>
</feature>
<accession>A0A375J3Z7</accession>
<evidence type="ECO:0000313" key="2">
    <source>
        <dbReference type="EMBL" id="SPR99301.1"/>
    </source>
</evidence>